<dbReference type="Proteomes" id="UP001246244">
    <property type="component" value="Unassembled WGS sequence"/>
</dbReference>
<dbReference type="EMBL" id="JAVKPK010000024">
    <property type="protein sequence ID" value="MDR7665617.1"/>
    <property type="molecule type" value="Genomic_DNA"/>
</dbReference>
<dbReference type="RefSeq" id="WP_310575645.1">
    <property type="nucleotide sequence ID" value="NZ_JAVKPK010000024.1"/>
</dbReference>
<comment type="caution">
    <text evidence="1">The sequence shown here is derived from an EMBL/GenBank/DDBJ whole genome shotgun (WGS) entry which is preliminary data.</text>
</comment>
<evidence type="ECO:0000313" key="1">
    <source>
        <dbReference type="EMBL" id="MDR7665617.1"/>
    </source>
</evidence>
<name>A0ABU2D0V2_9EURY</name>
<proteinExistence type="predicted"/>
<organism evidence="1 2">
    <name type="scientific">Methanosarcina baikalica</name>
    <dbReference type="NCBI Taxonomy" id="3073890"/>
    <lineage>
        <taxon>Archaea</taxon>
        <taxon>Methanobacteriati</taxon>
        <taxon>Methanobacteriota</taxon>
        <taxon>Stenosarchaea group</taxon>
        <taxon>Methanomicrobia</taxon>
        <taxon>Methanosarcinales</taxon>
        <taxon>Methanosarcinaceae</taxon>
        <taxon>Methanosarcina</taxon>
    </lineage>
</organism>
<keyword evidence="2" id="KW-1185">Reference proteome</keyword>
<protein>
    <submittedName>
        <fullName evidence="1">Uncharacterized protein</fullName>
    </submittedName>
</protein>
<sequence>MECQIDGILAALFLRNTLDDAGSLLEGKPKNPNYKIIINKLFG</sequence>
<accession>A0ABU2D0V2</accession>
<reference evidence="2" key="1">
    <citation type="submission" date="2023-07" db="EMBL/GenBank/DDBJ databases">
        <title>Whole-genome sequencing of a new Methanosarcina sp. Z-7115.</title>
        <authorList>
            <person name="Zhilina T.N."/>
            <person name="Merkel A.Y."/>
        </authorList>
    </citation>
    <scope>NUCLEOTIDE SEQUENCE [LARGE SCALE GENOMIC DNA]</scope>
    <source>
        <strain evidence="2">Z-7115</strain>
    </source>
</reference>
<gene>
    <name evidence="1" type="ORF">RG963_07470</name>
</gene>
<evidence type="ECO:0000313" key="2">
    <source>
        <dbReference type="Proteomes" id="UP001246244"/>
    </source>
</evidence>